<accession>A0A1I4GXN2</accession>
<gene>
    <name evidence="1" type="ORF">SAMN05216302_10645</name>
</gene>
<evidence type="ECO:0000313" key="2">
    <source>
        <dbReference type="Proteomes" id="UP000199533"/>
    </source>
</evidence>
<protein>
    <submittedName>
        <fullName evidence="1">Uncharacterized protein</fullName>
    </submittedName>
</protein>
<reference evidence="2" key="1">
    <citation type="submission" date="2016-10" db="EMBL/GenBank/DDBJ databases">
        <authorList>
            <person name="Varghese N."/>
            <person name="Submissions S."/>
        </authorList>
    </citation>
    <scope>NUCLEOTIDE SEQUENCE [LARGE SCALE GENOMIC DNA]</scope>
    <source>
        <strain evidence="2">Nm69</strain>
    </source>
</reference>
<sequence>MSITRFNTTYCVSSYQKHYDFRKRNYECRIVERTLQCAGYLNTTLMNSINYALWVANMKQNNSTFSNIEKFIHEIEDESSRSLQLLRAIEYTITGVNRLTAQLNADAKYADVFIEKIKLLDGDTAIDPEDSVATSLQKTQSSILNVYNELIARRQSGRDDVRLSEGDGIEHVYTEAISAAADLHNNLNELRWHILEHDADISSSGKAYTDVNELLKNLAS</sequence>
<keyword evidence="2" id="KW-1185">Reference proteome</keyword>
<dbReference type="Proteomes" id="UP000199533">
    <property type="component" value="Unassembled WGS sequence"/>
</dbReference>
<dbReference type="AlphaFoldDB" id="A0A1I4GXN2"/>
<evidence type="ECO:0000313" key="1">
    <source>
        <dbReference type="EMBL" id="SFL34107.1"/>
    </source>
</evidence>
<dbReference type="EMBL" id="FOSP01000064">
    <property type="protein sequence ID" value="SFL34107.1"/>
    <property type="molecule type" value="Genomic_DNA"/>
</dbReference>
<organism evidence="1 2">
    <name type="scientific">Nitrosomonas aestuarii</name>
    <dbReference type="NCBI Taxonomy" id="52441"/>
    <lineage>
        <taxon>Bacteria</taxon>
        <taxon>Pseudomonadati</taxon>
        <taxon>Pseudomonadota</taxon>
        <taxon>Betaproteobacteria</taxon>
        <taxon>Nitrosomonadales</taxon>
        <taxon>Nitrosomonadaceae</taxon>
        <taxon>Nitrosomonas</taxon>
    </lineage>
</organism>
<proteinExistence type="predicted"/>
<name>A0A1I4GXN2_9PROT</name>